<evidence type="ECO:0000256" key="9">
    <source>
        <dbReference type="PIRSR" id="PIRSR001084-1"/>
    </source>
</evidence>
<dbReference type="CDD" id="cd03143">
    <property type="entry name" value="A4_beta-galactosidase_middle_domain"/>
    <property type="match status" value="1"/>
</dbReference>
<dbReference type="EMBL" id="JXKD01000024">
    <property type="protein sequence ID" value="OJG08943.1"/>
    <property type="molecule type" value="Genomic_DNA"/>
</dbReference>
<evidence type="ECO:0000256" key="3">
    <source>
        <dbReference type="ARBA" id="ARBA00012756"/>
    </source>
</evidence>
<proteinExistence type="inferred from homology"/>
<dbReference type="AlphaFoldDB" id="A0A1L8QN59"/>
<dbReference type="RefSeq" id="WP_071875736.1">
    <property type="nucleotide sequence ID" value="NZ_JBHSHF010000010.1"/>
</dbReference>
<dbReference type="Gene3D" id="2.60.40.1180">
    <property type="entry name" value="Golgi alpha-mannosidase II"/>
    <property type="match status" value="1"/>
</dbReference>
<reference evidence="14 15" key="1">
    <citation type="submission" date="2014-12" db="EMBL/GenBank/DDBJ databases">
        <title>Draft genome sequences of 29 type strains of Enterococci.</title>
        <authorList>
            <person name="Zhong Z."/>
            <person name="Sun Z."/>
            <person name="Liu W."/>
            <person name="Zhang W."/>
            <person name="Zhang H."/>
        </authorList>
    </citation>
    <scope>NUCLEOTIDE SEQUENCE [LARGE SCALE GENOMIC DNA]</scope>
    <source>
        <strain evidence="14 15">DSM 17690</strain>
    </source>
</reference>
<evidence type="ECO:0000259" key="13">
    <source>
        <dbReference type="Pfam" id="PF08533"/>
    </source>
</evidence>
<name>A0A1L8QN59_9ENTE</name>
<dbReference type="InterPro" id="IPR013739">
    <property type="entry name" value="Beta_galactosidase_C"/>
</dbReference>
<sequence length="676" mass="78785">MFGTKKIDFGVCYYPEHWPKELWEDDLDRMILTGIEVIRIAEFAWSKFELEENIFDFTFFDEFLELVSKKDIKVIFCTPTATPPVWLTERYPEVLAVEYDGSVHRHGMRRQYNYNSPIYLEKTKIIVEKLVEHYGHNKSIIGWQIDNELNCVTNEFYAEADHVEFRKFVKNKYQNLVKLNEAWGTNVWNQTYTDWEEVFLPRYAPRKTTNPHLKLDATRFISESVLKFTSIQSEIIRKGVDKDIFVTTNGLFKNIDYNKMVQDSLDFITYDNYPTFGLLDKSNKLKDRRWSHHLSKTRAISSHFGIMEQQAGPGGWVNHHKAPTPKPGQLRLWTFQAIAHGADFISYFRWRTAPYGTEIYWYGILGHDNKDNRRLLEVKKTINDVKKIENLNNSDYQSEIAILHDYDNEWDSAYDVWTGPLVENSERALFETLQQNHIPFNYVNFSNTLSINNLKKYKVIFVPHLTIVKNSMVKLLKRYTEEGGKLVIGARSGYKDENGKCPMLTMPIKMTDLFGIEINDFTFLQDFDSSRQASFLDKKISMSDFNDILTPISSSCKTLATYTEDYYAGEAAITVNSYGKGQAIYCGSSFNQSNISEILTYFNITATFEKMIKLPNVCEIAVRENEYEQYIFVLNYSGDPQKIQLIEEFVDTKNNKKISGTIELVGYDVLVLKKLK</sequence>
<feature type="domain" description="Glycoside hydrolase family 42 N-terminal" evidence="11">
    <location>
        <begin position="12"/>
        <end position="388"/>
    </location>
</feature>
<keyword evidence="4" id="KW-0479">Metal-binding</keyword>
<keyword evidence="6" id="KW-0862">Zinc</keyword>
<comment type="catalytic activity">
    <reaction evidence="1 8">
        <text>Hydrolysis of terminal non-reducing beta-D-galactose residues in beta-D-galactosides.</text>
        <dbReference type="EC" id="3.2.1.23"/>
    </reaction>
</comment>
<dbReference type="Pfam" id="PF02449">
    <property type="entry name" value="Glyco_hydro_42"/>
    <property type="match status" value="1"/>
</dbReference>
<dbReference type="PANTHER" id="PTHR36447:SF2">
    <property type="entry name" value="BETA-GALACTOSIDASE YESZ"/>
    <property type="match status" value="1"/>
</dbReference>
<feature type="binding site" evidence="10">
    <location>
        <position position="147"/>
    </location>
    <ligand>
        <name>substrate</name>
    </ligand>
</feature>
<evidence type="ECO:0000259" key="12">
    <source>
        <dbReference type="Pfam" id="PF08532"/>
    </source>
</evidence>
<dbReference type="InterPro" id="IPR029062">
    <property type="entry name" value="Class_I_gatase-like"/>
</dbReference>
<gene>
    <name evidence="14" type="ORF">RU93_GL001300</name>
</gene>
<dbReference type="Proteomes" id="UP000182149">
    <property type="component" value="Unassembled WGS sequence"/>
</dbReference>
<comment type="similarity">
    <text evidence="2 8">Belongs to the glycosyl hydrolase 42 family.</text>
</comment>
<dbReference type="STRING" id="328396.RU93_GL001300"/>
<dbReference type="GO" id="GO:0046872">
    <property type="term" value="F:metal ion binding"/>
    <property type="evidence" value="ECO:0007669"/>
    <property type="project" value="UniProtKB-KW"/>
</dbReference>
<dbReference type="InterPro" id="IPR013529">
    <property type="entry name" value="Glyco_hydro_42_N"/>
</dbReference>
<evidence type="ECO:0000313" key="14">
    <source>
        <dbReference type="EMBL" id="OJG08943.1"/>
    </source>
</evidence>
<dbReference type="SUPFAM" id="SSF52317">
    <property type="entry name" value="Class I glutamine amidotransferase-like"/>
    <property type="match status" value="1"/>
</dbReference>
<evidence type="ECO:0000256" key="5">
    <source>
        <dbReference type="ARBA" id="ARBA00022801"/>
    </source>
</evidence>
<keyword evidence="15" id="KW-1185">Reference proteome</keyword>
<feature type="domain" description="Beta-galactosidase trimerisation" evidence="12">
    <location>
        <begin position="399"/>
        <end position="600"/>
    </location>
</feature>
<dbReference type="Gene3D" id="3.20.20.80">
    <property type="entry name" value="Glycosidases"/>
    <property type="match status" value="1"/>
</dbReference>
<evidence type="ECO:0000256" key="1">
    <source>
        <dbReference type="ARBA" id="ARBA00001412"/>
    </source>
</evidence>
<dbReference type="InterPro" id="IPR003476">
    <property type="entry name" value="Glyco_hydro_42"/>
</dbReference>
<evidence type="ECO:0000256" key="7">
    <source>
        <dbReference type="ARBA" id="ARBA00023295"/>
    </source>
</evidence>
<evidence type="ECO:0000256" key="10">
    <source>
        <dbReference type="PIRSR" id="PIRSR001084-2"/>
    </source>
</evidence>
<dbReference type="OrthoDB" id="9800974at2"/>
<dbReference type="GO" id="GO:0006012">
    <property type="term" value="P:galactose metabolic process"/>
    <property type="evidence" value="ECO:0007669"/>
    <property type="project" value="InterPro"/>
</dbReference>
<feature type="domain" description="Beta-galactosidase C-terminal" evidence="13">
    <location>
        <begin position="619"/>
        <end position="674"/>
    </location>
</feature>
<feature type="active site" description="Proton donor" evidence="9">
    <location>
        <position position="148"/>
    </location>
</feature>
<accession>A0A1L8QN59</accession>
<dbReference type="Pfam" id="PF08533">
    <property type="entry name" value="Glyco_hydro_42C"/>
    <property type="match status" value="1"/>
</dbReference>
<dbReference type="Pfam" id="PF08532">
    <property type="entry name" value="Glyco_hydro_42M"/>
    <property type="match status" value="1"/>
</dbReference>
<dbReference type="GO" id="GO:0009341">
    <property type="term" value="C:beta-galactosidase complex"/>
    <property type="evidence" value="ECO:0007669"/>
    <property type="project" value="InterPro"/>
</dbReference>
<feature type="binding site" evidence="10">
    <location>
        <position position="109"/>
    </location>
    <ligand>
        <name>substrate</name>
    </ligand>
</feature>
<dbReference type="GO" id="GO:0004565">
    <property type="term" value="F:beta-galactosidase activity"/>
    <property type="evidence" value="ECO:0007669"/>
    <property type="project" value="UniProtKB-EC"/>
</dbReference>
<keyword evidence="5 8" id="KW-0378">Hydrolase</keyword>
<evidence type="ECO:0000256" key="6">
    <source>
        <dbReference type="ARBA" id="ARBA00022833"/>
    </source>
</evidence>
<keyword evidence="7 8" id="KW-0326">Glycosidase</keyword>
<dbReference type="InterPro" id="IPR017853">
    <property type="entry name" value="GH"/>
</dbReference>
<organism evidence="14 15">
    <name type="scientific">Enterococcus aquimarinus</name>
    <dbReference type="NCBI Taxonomy" id="328396"/>
    <lineage>
        <taxon>Bacteria</taxon>
        <taxon>Bacillati</taxon>
        <taxon>Bacillota</taxon>
        <taxon>Bacilli</taxon>
        <taxon>Lactobacillales</taxon>
        <taxon>Enterococcaceae</taxon>
        <taxon>Enterococcus</taxon>
    </lineage>
</organism>
<evidence type="ECO:0000256" key="4">
    <source>
        <dbReference type="ARBA" id="ARBA00022723"/>
    </source>
</evidence>
<evidence type="ECO:0000256" key="8">
    <source>
        <dbReference type="PIRNR" id="PIRNR001084"/>
    </source>
</evidence>
<dbReference type="PANTHER" id="PTHR36447">
    <property type="entry name" value="BETA-GALACTOSIDASE GANA"/>
    <property type="match status" value="1"/>
</dbReference>
<protein>
    <recommendedName>
        <fullName evidence="3 8">Beta-galactosidase</fullName>
        <shortName evidence="8">Beta-gal</shortName>
        <ecNumber evidence="3 8">3.2.1.23</ecNumber>
    </recommendedName>
</protein>
<comment type="caution">
    <text evidence="14">The sequence shown here is derived from an EMBL/GenBank/DDBJ whole genome shotgun (WGS) entry which is preliminary data.</text>
</comment>
<dbReference type="InterPro" id="IPR013780">
    <property type="entry name" value="Glyco_hydro_b"/>
</dbReference>
<evidence type="ECO:0000259" key="11">
    <source>
        <dbReference type="Pfam" id="PF02449"/>
    </source>
</evidence>
<feature type="active site" description="Nucleophile" evidence="9">
    <location>
        <position position="308"/>
    </location>
</feature>
<dbReference type="PIRSF" id="PIRSF001084">
    <property type="entry name" value="B-galactosidase"/>
    <property type="match status" value="1"/>
</dbReference>
<feature type="binding site" evidence="10">
    <location>
        <position position="316"/>
    </location>
    <ligand>
        <name>substrate</name>
    </ligand>
</feature>
<evidence type="ECO:0000313" key="15">
    <source>
        <dbReference type="Proteomes" id="UP000182149"/>
    </source>
</evidence>
<dbReference type="SUPFAM" id="SSF51445">
    <property type="entry name" value="(Trans)glycosidases"/>
    <property type="match status" value="1"/>
</dbReference>
<dbReference type="InterPro" id="IPR013738">
    <property type="entry name" value="Beta_galactosidase_Trimer"/>
</dbReference>
<dbReference type="Gene3D" id="3.40.50.880">
    <property type="match status" value="1"/>
</dbReference>
<dbReference type="EC" id="3.2.1.23" evidence="3 8"/>
<evidence type="ECO:0000256" key="2">
    <source>
        <dbReference type="ARBA" id="ARBA00005940"/>
    </source>
</evidence>